<protein>
    <submittedName>
        <fullName evidence="5">Pimeloyl-ACP methyl ester carboxylesterase</fullName>
    </submittedName>
</protein>
<keyword evidence="6" id="KW-1185">Reference proteome</keyword>
<keyword evidence="3" id="KW-0378">Hydrolase</keyword>
<evidence type="ECO:0000313" key="6">
    <source>
        <dbReference type="Proteomes" id="UP001519332"/>
    </source>
</evidence>
<dbReference type="EMBL" id="JAGINW010000001">
    <property type="protein sequence ID" value="MBP2327516.1"/>
    <property type="molecule type" value="Genomic_DNA"/>
</dbReference>
<dbReference type="Pfam" id="PF06441">
    <property type="entry name" value="EHN"/>
    <property type="match status" value="1"/>
</dbReference>
<feature type="domain" description="Epoxide hydrolase N-terminal" evidence="4">
    <location>
        <begin position="3"/>
        <end position="108"/>
    </location>
</feature>
<dbReference type="Proteomes" id="UP001519332">
    <property type="component" value="Unassembled WGS sequence"/>
</dbReference>
<dbReference type="RefSeq" id="WP_209644451.1">
    <property type="nucleotide sequence ID" value="NZ_JAGINW010000001.1"/>
</dbReference>
<comment type="similarity">
    <text evidence="1">Belongs to the peptidase S33 family.</text>
</comment>
<evidence type="ECO:0000256" key="1">
    <source>
        <dbReference type="ARBA" id="ARBA00010088"/>
    </source>
</evidence>
<organism evidence="5 6">
    <name type="scientific">Kibdelosporangium banguiense</name>
    <dbReference type="NCBI Taxonomy" id="1365924"/>
    <lineage>
        <taxon>Bacteria</taxon>
        <taxon>Bacillati</taxon>
        <taxon>Actinomycetota</taxon>
        <taxon>Actinomycetes</taxon>
        <taxon>Pseudonocardiales</taxon>
        <taxon>Pseudonocardiaceae</taxon>
        <taxon>Kibdelosporangium</taxon>
    </lineage>
</organism>
<dbReference type="InterPro" id="IPR010497">
    <property type="entry name" value="Epoxide_hydro_N"/>
</dbReference>
<dbReference type="PANTHER" id="PTHR21661:SF35">
    <property type="entry name" value="EPOXIDE HYDROLASE"/>
    <property type="match status" value="1"/>
</dbReference>
<dbReference type="Gene3D" id="3.40.50.1820">
    <property type="entry name" value="alpha/beta hydrolase"/>
    <property type="match status" value="1"/>
</dbReference>
<dbReference type="PIRSF" id="PIRSF001112">
    <property type="entry name" value="Epoxide_hydrolase"/>
    <property type="match status" value="1"/>
</dbReference>
<sequence length="370" mass="40649">MTITEFRAEIPQSELDDLALRLSMTRWPNELPGTGWTRGVPLDYLKELADYWRTEFDWRAQEARLNEFPQYITEIDGQRIHFLHVRSASQNATPLLVLHGWPGSVLDFLEIIKPLSADFHLVIPSLPGFGFSTPLSRTGWDTQRTSAAFAELMQRLGYERYGIQAHDAGAGIAASMMGTYGTHVVGVHMNGPGPFPFAGPVALDGLTGKDLDRAERFNGFATRGLGYLHLQTTRPQTLGYSLTDSPAGQLAWIVEKFQEWTDPAVALPDDAVGRDALLAEVSLYWFTGSGASSAQFVYEAFNAEMAWSGGDGPFVPVGFAVFAGDYGVKSLTPGGEYVAHWTEYDRGGHFPAMEAPDLLVADIQSFFGSL</sequence>
<evidence type="ECO:0000313" key="5">
    <source>
        <dbReference type="EMBL" id="MBP2327516.1"/>
    </source>
</evidence>
<evidence type="ECO:0000256" key="2">
    <source>
        <dbReference type="ARBA" id="ARBA00022797"/>
    </source>
</evidence>
<dbReference type="InterPro" id="IPR000639">
    <property type="entry name" value="Epox_hydrolase-like"/>
</dbReference>
<comment type="caution">
    <text evidence="5">The sequence shown here is derived from an EMBL/GenBank/DDBJ whole genome shotgun (WGS) entry which is preliminary data.</text>
</comment>
<gene>
    <name evidence="5" type="ORF">JOF56_007901</name>
</gene>
<dbReference type="SUPFAM" id="SSF53474">
    <property type="entry name" value="alpha/beta-Hydrolases"/>
    <property type="match status" value="1"/>
</dbReference>
<keyword evidence="2" id="KW-0058">Aromatic hydrocarbons catabolism</keyword>
<proteinExistence type="inferred from homology"/>
<name>A0ABS4TSY3_9PSEU</name>
<evidence type="ECO:0000259" key="4">
    <source>
        <dbReference type="Pfam" id="PF06441"/>
    </source>
</evidence>
<dbReference type="PANTHER" id="PTHR21661">
    <property type="entry name" value="EPOXIDE HYDROLASE 1-RELATED"/>
    <property type="match status" value="1"/>
</dbReference>
<accession>A0ABS4TSY3</accession>
<dbReference type="InterPro" id="IPR029058">
    <property type="entry name" value="AB_hydrolase_fold"/>
</dbReference>
<evidence type="ECO:0000256" key="3">
    <source>
        <dbReference type="ARBA" id="ARBA00022801"/>
    </source>
</evidence>
<reference evidence="5 6" key="1">
    <citation type="submission" date="2021-03" db="EMBL/GenBank/DDBJ databases">
        <title>Sequencing the genomes of 1000 actinobacteria strains.</title>
        <authorList>
            <person name="Klenk H.-P."/>
        </authorList>
    </citation>
    <scope>NUCLEOTIDE SEQUENCE [LARGE SCALE GENOMIC DNA]</scope>
    <source>
        <strain evidence="5 6">DSM 46670</strain>
    </source>
</reference>
<dbReference type="PRINTS" id="PR00412">
    <property type="entry name" value="EPOXHYDRLASE"/>
</dbReference>
<dbReference type="InterPro" id="IPR016292">
    <property type="entry name" value="Epoxide_hydrolase"/>
</dbReference>